<reference evidence="5" key="1">
    <citation type="journal article" date="2012" name="BMC Genomics">
        <title>Characterisation of full-length cDNA sequences provides insights into the Eimeria tenella transcriptome.</title>
        <authorList>
            <person name="Amiruddin N."/>
            <person name="Lee X.W."/>
            <person name="Blake D.P."/>
            <person name="Suzuki Y."/>
            <person name="Tay Y.L."/>
            <person name="Lim L.S."/>
            <person name="Tomley F.M."/>
            <person name="Watanabe J."/>
            <person name="Sugimoto C."/>
            <person name="Wan K.L."/>
        </authorList>
    </citation>
    <scope>NUCLEOTIDE SEQUENCE</scope>
    <source>
        <strain evidence="5">Houghton</strain>
    </source>
</reference>
<evidence type="ECO:0000313" key="6">
    <source>
        <dbReference type="EMBL" id="CDJ39348.1"/>
    </source>
</evidence>
<evidence type="ECO:0000256" key="2">
    <source>
        <dbReference type="ARBA" id="ARBA00022980"/>
    </source>
</evidence>
<evidence type="ECO:0000259" key="4">
    <source>
        <dbReference type="Pfam" id="PF01929"/>
    </source>
</evidence>
<dbReference type="Pfam" id="PF01929">
    <property type="entry name" value="Ribosomal_L14e"/>
    <property type="match status" value="1"/>
</dbReference>
<dbReference type="GO" id="GO:0022625">
    <property type="term" value="C:cytosolic large ribosomal subunit"/>
    <property type="evidence" value="ECO:0007669"/>
    <property type="project" value="TreeGrafter"/>
</dbReference>
<feature type="domain" description="Large ribosomal subunit protein eL14" evidence="4">
    <location>
        <begin position="49"/>
        <end position="121"/>
    </location>
</feature>
<dbReference type="InterPro" id="IPR002784">
    <property type="entry name" value="Ribosomal_eL14_dom"/>
</dbReference>
<dbReference type="InterPro" id="IPR008991">
    <property type="entry name" value="Translation_prot_SH3-like_sf"/>
</dbReference>
<name>H9B930_EIMTE</name>
<dbReference type="PANTHER" id="PTHR11127:SF2">
    <property type="entry name" value="LARGE RIBOSOMAL SUBUNIT PROTEIN EL14"/>
    <property type="match status" value="1"/>
</dbReference>
<gene>
    <name evidence="6" type="ORF">ETH_00015805</name>
</gene>
<protein>
    <submittedName>
        <fullName evidence="6">60S ribosomal protein L14, putative</fullName>
    </submittedName>
</protein>
<dbReference type="GeneID" id="25252315"/>
<keyword evidence="7" id="KW-1185">Reference proteome</keyword>
<dbReference type="Gene3D" id="2.30.30.30">
    <property type="match status" value="1"/>
</dbReference>
<dbReference type="Gene3D" id="6.10.250.2270">
    <property type="match status" value="1"/>
</dbReference>
<dbReference type="InterPro" id="IPR039660">
    <property type="entry name" value="Ribosomal_eL14"/>
</dbReference>
<dbReference type="OMA" id="KLCFVVD"/>
<sequence length="138" mass="15889">MALFRRFIEPGRLCVVQYGPDEGKLCFVVDIINGNRILVDGANVTGVRRQSIPIRRVALTDMRLKIPHGVRSVTLRKALEKDDVIKKFNESSWGRKRIAKQRRAALTDFERFKLMVARKQRAQAVRAKLGKRMQKVES</sequence>
<dbReference type="GO" id="GO:0003735">
    <property type="term" value="F:structural constituent of ribosome"/>
    <property type="evidence" value="ECO:0007669"/>
    <property type="project" value="InterPro"/>
</dbReference>
<proteinExistence type="evidence at transcript level"/>
<dbReference type="InterPro" id="IPR014722">
    <property type="entry name" value="Rib_uL2_dom2"/>
</dbReference>
<evidence type="ECO:0000313" key="5">
    <source>
        <dbReference type="EMBL" id="AET50490.1"/>
    </source>
</evidence>
<keyword evidence="2 6" id="KW-0689">Ribosomal protein</keyword>
<keyword evidence="3" id="KW-0687">Ribonucleoprotein</keyword>
<dbReference type="CDD" id="cd23702">
    <property type="entry name" value="eL14"/>
    <property type="match status" value="1"/>
</dbReference>
<dbReference type="GO" id="GO:0006412">
    <property type="term" value="P:translation"/>
    <property type="evidence" value="ECO:0007669"/>
    <property type="project" value="InterPro"/>
</dbReference>
<dbReference type="GO" id="GO:0042273">
    <property type="term" value="P:ribosomal large subunit biogenesis"/>
    <property type="evidence" value="ECO:0007669"/>
    <property type="project" value="TreeGrafter"/>
</dbReference>
<comment type="similarity">
    <text evidence="1">Belongs to the eukaryotic ribosomal protein eL14 family.</text>
</comment>
<dbReference type="RefSeq" id="XP_013230103.1">
    <property type="nucleotide sequence ID" value="XM_013374649.1"/>
</dbReference>
<dbReference type="AlphaFoldDB" id="H9B930"/>
<evidence type="ECO:0000256" key="1">
    <source>
        <dbReference type="ARBA" id="ARBA00006592"/>
    </source>
</evidence>
<dbReference type="EMBL" id="HG674344">
    <property type="protein sequence ID" value="CDJ39348.1"/>
    <property type="molecule type" value="Genomic_DNA"/>
</dbReference>
<dbReference type="SUPFAM" id="SSF50104">
    <property type="entry name" value="Translation proteins SH3-like domain"/>
    <property type="match status" value="1"/>
</dbReference>
<dbReference type="GO" id="GO:0003723">
    <property type="term" value="F:RNA binding"/>
    <property type="evidence" value="ECO:0007669"/>
    <property type="project" value="InterPro"/>
</dbReference>
<dbReference type="PANTHER" id="PTHR11127">
    <property type="entry name" value="60S RIBOSOMAL PROTEIN L14"/>
    <property type="match status" value="1"/>
</dbReference>
<evidence type="ECO:0000256" key="3">
    <source>
        <dbReference type="ARBA" id="ARBA00023274"/>
    </source>
</evidence>
<reference evidence="6" key="2">
    <citation type="submission" date="2013-10" db="EMBL/GenBank/DDBJ databases">
        <title>Genomic analysis of the causative agents of coccidiosis in chickens.</title>
        <authorList>
            <person name="Reid A.J."/>
            <person name="Blake D."/>
            <person name="Billington K."/>
            <person name="Browne H."/>
            <person name="Dunn M."/>
            <person name="Hung S."/>
            <person name="Kawahara F."/>
            <person name="Miranda-Saavedra D."/>
            <person name="Mourier T."/>
            <person name="Nagra H."/>
            <person name="Otto T.D."/>
            <person name="Rawlings N."/>
            <person name="Sanchez A."/>
            <person name="Sanders M."/>
            <person name="Subramaniam C."/>
            <person name="Tay Y."/>
            <person name="Dear P."/>
            <person name="Doerig C."/>
            <person name="Gruber A."/>
            <person name="Parkinson J."/>
            <person name="Shirley M."/>
            <person name="Wan K.L."/>
            <person name="Berriman M."/>
            <person name="Tomley F."/>
            <person name="Pain A."/>
        </authorList>
    </citation>
    <scope>NUCLEOTIDE SEQUENCE [LARGE SCALE GENOMIC DNA]</scope>
    <source>
        <strain evidence="6">Houghton</strain>
    </source>
</reference>
<dbReference type="VEuPathDB" id="ToxoDB:ETH2_0646100"/>
<dbReference type="Proteomes" id="UP000030747">
    <property type="component" value="Unassembled WGS sequence"/>
</dbReference>
<dbReference type="EMBL" id="JN987267">
    <property type="protein sequence ID" value="AET50490.1"/>
    <property type="molecule type" value="mRNA"/>
</dbReference>
<reference evidence="6" key="3">
    <citation type="submission" date="2013-10" db="EMBL/GenBank/DDBJ databases">
        <authorList>
            <person name="Aslett M."/>
        </authorList>
    </citation>
    <scope>NUCLEOTIDE SEQUENCE [LARGE SCALE GENOMIC DNA]</scope>
    <source>
        <strain evidence="6">Houghton</strain>
    </source>
</reference>
<accession>H9B930</accession>
<dbReference type="OrthoDB" id="1875589at2759"/>
<dbReference type="VEuPathDB" id="ToxoDB:ETH_00015805"/>
<evidence type="ECO:0000313" key="7">
    <source>
        <dbReference type="Proteomes" id="UP000030747"/>
    </source>
</evidence>
<organism evidence="5">
    <name type="scientific">Eimeria tenella</name>
    <name type="common">Coccidian parasite</name>
    <dbReference type="NCBI Taxonomy" id="5802"/>
    <lineage>
        <taxon>Eukaryota</taxon>
        <taxon>Sar</taxon>
        <taxon>Alveolata</taxon>
        <taxon>Apicomplexa</taxon>
        <taxon>Conoidasida</taxon>
        <taxon>Coccidia</taxon>
        <taxon>Eucoccidiorida</taxon>
        <taxon>Eimeriorina</taxon>
        <taxon>Eimeriidae</taxon>
        <taxon>Eimeria</taxon>
    </lineage>
</organism>